<feature type="compositionally biased region" description="Polar residues" evidence="1">
    <location>
        <begin position="26"/>
        <end position="46"/>
    </location>
</feature>
<reference evidence="2" key="2">
    <citation type="submission" date="2021-03" db="EMBL/GenBank/DDBJ databases">
        <authorList>
            <person name="Alouane T."/>
            <person name="Langin T."/>
            <person name="Bonhomme L."/>
        </authorList>
    </citation>
    <scope>NUCLEOTIDE SEQUENCE</scope>
    <source>
        <strain evidence="2">MDC_Fg202</strain>
    </source>
</reference>
<dbReference type="EMBL" id="CAJPIJ010000159">
    <property type="protein sequence ID" value="CAG1996045.1"/>
    <property type="molecule type" value="Genomic_DNA"/>
</dbReference>
<dbReference type="Proteomes" id="UP000746612">
    <property type="component" value="Unassembled WGS sequence"/>
</dbReference>
<feature type="compositionally biased region" description="Polar residues" evidence="1">
    <location>
        <begin position="66"/>
        <end position="78"/>
    </location>
</feature>
<evidence type="ECO:0000256" key="1">
    <source>
        <dbReference type="SAM" id="MobiDB-lite"/>
    </source>
</evidence>
<sequence>MSLNQCQVDLQAYRERILSGGGLNAAATQERSHTNPTKESPCNVRSVSRGHWLQRTTPAAPPRSGGKSQRQGPPGQES</sequence>
<dbReference type="AlphaFoldDB" id="A0A4U9F2N3"/>
<protein>
    <submittedName>
        <fullName evidence="2">Uncharacterized protein</fullName>
    </submittedName>
</protein>
<dbReference type="EMBL" id="CAAKMV010000136">
    <property type="protein sequence ID" value="VIO58935.1"/>
    <property type="molecule type" value="Genomic_DNA"/>
</dbReference>
<organism evidence="2 4">
    <name type="scientific">Gibberella zeae</name>
    <name type="common">Wheat head blight fungus</name>
    <name type="synonym">Fusarium graminearum</name>
    <dbReference type="NCBI Taxonomy" id="5518"/>
    <lineage>
        <taxon>Eukaryota</taxon>
        <taxon>Fungi</taxon>
        <taxon>Dikarya</taxon>
        <taxon>Ascomycota</taxon>
        <taxon>Pezizomycotina</taxon>
        <taxon>Sordariomycetes</taxon>
        <taxon>Hypocreomycetidae</taxon>
        <taxon>Hypocreales</taxon>
        <taxon>Nectriaceae</taxon>
        <taxon>Fusarium</taxon>
    </lineage>
</organism>
<gene>
    <name evidence="3" type="ORF">FUG_LOCUS323952</name>
    <name evidence="2" type="ORF">MDCFG202_LOCUS409165</name>
</gene>
<evidence type="ECO:0000313" key="2">
    <source>
        <dbReference type="EMBL" id="CAG1996045.1"/>
    </source>
</evidence>
<evidence type="ECO:0000313" key="4">
    <source>
        <dbReference type="Proteomes" id="UP000746612"/>
    </source>
</evidence>
<feature type="region of interest" description="Disordered" evidence="1">
    <location>
        <begin position="24"/>
        <end position="78"/>
    </location>
</feature>
<proteinExistence type="predicted"/>
<name>A0A4U9F2N3_GIBZA</name>
<accession>A0A4U9F2N3</accession>
<evidence type="ECO:0000313" key="3">
    <source>
        <dbReference type="EMBL" id="VIO58935.1"/>
    </source>
</evidence>
<reference evidence="3" key="1">
    <citation type="submission" date="2019-04" db="EMBL/GenBank/DDBJ databases">
        <authorList>
            <person name="Melise S."/>
            <person name="Noan J."/>
            <person name="Okalmin O."/>
        </authorList>
    </citation>
    <scope>NUCLEOTIDE SEQUENCE</scope>
    <source>
        <strain evidence="3">FN9</strain>
    </source>
</reference>